<accession>A0ABP6RML8</accession>
<feature type="domain" description="Leucine-binding protein" evidence="3">
    <location>
        <begin position="113"/>
        <end position="448"/>
    </location>
</feature>
<evidence type="ECO:0000256" key="1">
    <source>
        <dbReference type="ARBA" id="ARBA00010062"/>
    </source>
</evidence>
<organism evidence="4 5">
    <name type="scientific">Saccharopolyspora gregorii</name>
    <dbReference type="NCBI Taxonomy" id="33914"/>
    <lineage>
        <taxon>Bacteria</taxon>
        <taxon>Bacillati</taxon>
        <taxon>Actinomycetota</taxon>
        <taxon>Actinomycetes</taxon>
        <taxon>Pseudonocardiales</taxon>
        <taxon>Pseudonocardiaceae</taxon>
        <taxon>Saccharopolyspora</taxon>
    </lineage>
</organism>
<dbReference type="EMBL" id="BAAAYK010000038">
    <property type="protein sequence ID" value="GAA3357272.1"/>
    <property type="molecule type" value="Genomic_DNA"/>
</dbReference>
<comment type="caution">
    <text evidence="4">The sequence shown here is derived from an EMBL/GenBank/DDBJ whole genome shotgun (WGS) entry which is preliminary data.</text>
</comment>
<dbReference type="SUPFAM" id="SSF53822">
    <property type="entry name" value="Periplasmic binding protein-like I"/>
    <property type="match status" value="1"/>
</dbReference>
<dbReference type="Proteomes" id="UP001500483">
    <property type="component" value="Unassembled WGS sequence"/>
</dbReference>
<sequence>MSFEQPPRPRWGLRIALAAGSALVLVLGVVTVVWAVAPCDSGMSHVRGECVGVTDGSEVFSPELEDVERRIAAENDRVADDDFVVTVAVLMPMTAGEDDSLSISQIRSYLQGAHVAQVNANQDRRGLKVRLALANEGRYEHAWKEVAERLVDMVEPENLVAVTGLGLSSPETALGARELAAAGIPMVGYLSADRFNSLPGEHGPAIAGLHRVSPSIEQELGTIAEHLDELVGPQPTALLVRDGNGDDIYTADLRENFQEKFGAAWQRSGRTTGSYTGGPDAFGLGTQFEYIADRICTSEVNVVLYAGRSNLLPDFVEKVRRRGCDPHRHITIITGSESTDLHLSADPGTAPVSVLYASVADPAALADARNQDRPLYTAFTGALHRLFDADAPVSNWSVLGHDATLAAVTAAQHAVGRHPGVPTTNGVLAHLRLLNHETNSVAGASGRFTFDSDSGDRVSGSIPVLRRSGDGQVEVVVPGGDAG</sequence>
<comment type="similarity">
    <text evidence="1">Belongs to the leucine-binding protein family.</text>
</comment>
<protein>
    <recommendedName>
        <fullName evidence="3">Leucine-binding protein domain-containing protein</fullName>
    </recommendedName>
</protein>
<dbReference type="Gene3D" id="3.40.50.2300">
    <property type="match status" value="2"/>
</dbReference>
<dbReference type="Pfam" id="PF13458">
    <property type="entry name" value="Peripla_BP_6"/>
    <property type="match status" value="1"/>
</dbReference>
<dbReference type="InterPro" id="IPR028082">
    <property type="entry name" value="Peripla_BP_I"/>
</dbReference>
<reference evidence="5" key="1">
    <citation type="journal article" date="2019" name="Int. J. Syst. Evol. Microbiol.">
        <title>The Global Catalogue of Microorganisms (GCM) 10K type strain sequencing project: providing services to taxonomists for standard genome sequencing and annotation.</title>
        <authorList>
            <consortium name="The Broad Institute Genomics Platform"/>
            <consortium name="The Broad Institute Genome Sequencing Center for Infectious Disease"/>
            <person name="Wu L."/>
            <person name="Ma J."/>
        </authorList>
    </citation>
    <scope>NUCLEOTIDE SEQUENCE [LARGE SCALE GENOMIC DNA]</scope>
    <source>
        <strain evidence="5">JCM 9687</strain>
    </source>
</reference>
<evidence type="ECO:0000256" key="2">
    <source>
        <dbReference type="ARBA" id="ARBA00022729"/>
    </source>
</evidence>
<gene>
    <name evidence="4" type="ORF">GCM10020366_24610</name>
</gene>
<keyword evidence="5" id="KW-1185">Reference proteome</keyword>
<evidence type="ECO:0000259" key="3">
    <source>
        <dbReference type="Pfam" id="PF13458"/>
    </source>
</evidence>
<proteinExistence type="inferred from homology"/>
<dbReference type="RefSeq" id="WP_258348650.1">
    <property type="nucleotide sequence ID" value="NZ_BAAAYK010000038.1"/>
</dbReference>
<evidence type="ECO:0000313" key="5">
    <source>
        <dbReference type="Proteomes" id="UP001500483"/>
    </source>
</evidence>
<dbReference type="InterPro" id="IPR028081">
    <property type="entry name" value="Leu-bd"/>
</dbReference>
<name>A0ABP6RML8_9PSEU</name>
<evidence type="ECO:0000313" key="4">
    <source>
        <dbReference type="EMBL" id="GAA3357272.1"/>
    </source>
</evidence>
<keyword evidence="2" id="KW-0732">Signal</keyword>